<dbReference type="GO" id="GO:0022857">
    <property type="term" value="F:transmembrane transporter activity"/>
    <property type="evidence" value="ECO:0007669"/>
    <property type="project" value="InterPro"/>
</dbReference>
<keyword evidence="1" id="KW-0472">Membrane</keyword>
<sequence>MLRSCLLGYMPERALLAGWYARVNALMNARLLGINDARSLLTDVAQGERENLLIHRQLRLASGFLSLKAMSLRLLQGGGADAIGYLGALAAWLDEDAFPPDAAPPRPTGAMASSSAGNHFYSTLLGCLEATGSQAAEPTTAVGHVFAGPRVYRDRHEMRLNAARTFCSLLIGVFFWLGTDWDMGYILAVLIGISCALGAHYPMVNRLVLMVLAAVALAVPTAYALLFGVFISTSELPPAMLALSPVLLVAGAGKSLSTTAFIFFHVFILGVIFLINFANPISYDFSRYANMAVAAVFSVIIVALVFYFIPQSADRSKLRRMSRAIAARFTRDMARPPLHAPFEDYVYSAIFLTRNMPRCMEKQRFIRLCCLTLAVSRVRYLAWRQSAVALPFPSFFVAALIREDYPACLAWAMRNREESDEAAWGYWWETETVLRYLLDGRVTGI</sequence>
<dbReference type="Pfam" id="PF04632">
    <property type="entry name" value="FUSC"/>
    <property type="match status" value="1"/>
</dbReference>
<name>A0AAU7Q6E3_9GAMM</name>
<feature type="transmembrane region" description="Helical" evidence="1">
    <location>
        <begin position="183"/>
        <end position="201"/>
    </location>
</feature>
<feature type="transmembrane region" description="Helical" evidence="1">
    <location>
        <begin position="208"/>
        <end position="230"/>
    </location>
</feature>
<protein>
    <submittedName>
        <fullName evidence="2">FUSC family protein</fullName>
    </submittedName>
</protein>
<dbReference type="AlphaFoldDB" id="A0AAU7Q6E3"/>
<proteinExistence type="predicted"/>
<keyword evidence="1" id="KW-0812">Transmembrane</keyword>
<dbReference type="InterPro" id="IPR006726">
    <property type="entry name" value="PHBA_efflux_AaeB/fusaric-R"/>
</dbReference>
<dbReference type="EMBL" id="CP157947">
    <property type="protein sequence ID" value="XBS68492.1"/>
    <property type="molecule type" value="Genomic_DNA"/>
</dbReference>
<feature type="transmembrane region" description="Helical" evidence="1">
    <location>
        <begin position="288"/>
        <end position="309"/>
    </location>
</feature>
<feature type="transmembrane region" description="Helical" evidence="1">
    <location>
        <begin position="160"/>
        <end position="177"/>
    </location>
</feature>
<gene>
    <name evidence="2" type="ORF">ABK905_17525</name>
</gene>
<keyword evidence="1" id="KW-1133">Transmembrane helix</keyword>
<organism evidence="2">
    <name type="scientific">Acerihabitans sp. KWT182</name>
    <dbReference type="NCBI Taxonomy" id="3157919"/>
    <lineage>
        <taxon>Bacteria</taxon>
        <taxon>Pseudomonadati</taxon>
        <taxon>Pseudomonadota</taxon>
        <taxon>Gammaproteobacteria</taxon>
        <taxon>Enterobacterales</taxon>
        <taxon>Pectobacteriaceae</taxon>
        <taxon>Acerihabitans</taxon>
    </lineage>
</organism>
<evidence type="ECO:0000256" key="1">
    <source>
        <dbReference type="SAM" id="Phobius"/>
    </source>
</evidence>
<feature type="transmembrane region" description="Helical" evidence="1">
    <location>
        <begin position="260"/>
        <end position="282"/>
    </location>
</feature>
<reference evidence="2" key="1">
    <citation type="submission" date="2024-06" db="EMBL/GenBank/DDBJ databases">
        <authorList>
            <person name="Coelho C."/>
            <person name="Bento M."/>
            <person name="Garcia E."/>
            <person name="Camelo A."/>
            <person name="Brandao I."/>
            <person name="Espirito Santo C."/>
            <person name="Trovao J."/>
            <person name="Verissimo A."/>
            <person name="Costa J."/>
            <person name="Tiago I."/>
        </authorList>
    </citation>
    <scope>NUCLEOTIDE SEQUENCE</scope>
    <source>
        <strain evidence="2">KWT182</strain>
    </source>
</reference>
<accession>A0AAU7Q6E3</accession>
<dbReference type="GO" id="GO:0005886">
    <property type="term" value="C:plasma membrane"/>
    <property type="evidence" value="ECO:0007669"/>
    <property type="project" value="InterPro"/>
</dbReference>
<evidence type="ECO:0000313" key="2">
    <source>
        <dbReference type="EMBL" id="XBS68492.1"/>
    </source>
</evidence>